<dbReference type="Gene3D" id="3.10.20.310">
    <property type="entry name" value="membrane protein fhac"/>
    <property type="match status" value="1"/>
</dbReference>
<dbReference type="Gene3D" id="2.40.160.50">
    <property type="entry name" value="membrane protein fhac: a member of the omp85/tpsb transporter family"/>
    <property type="match status" value="1"/>
</dbReference>
<keyword evidence="2" id="KW-1134">Transmembrane beta strand</keyword>
<dbReference type="GO" id="GO:0019867">
    <property type="term" value="C:outer membrane"/>
    <property type="evidence" value="ECO:0007669"/>
    <property type="project" value="InterPro"/>
</dbReference>
<comment type="subcellular location">
    <subcellularLocation>
        <location evidence="1">Membrane</location>
    </subcellularLocation>
</comment>
<organism evidence="5 6">
    <name type="scientific">Pseudoprimorskyibacter insulae</name>
    <dbReference type="NCBI Taxonomy" id="1695997"/>
    <lineage>
        <taxon>Bacteria</taxon>
        <taxon>Pseudomonadati</taxon>
        <taxon>Pseudomonadota</taxon>
        <taxon>Alphaproteobacteria</taxon>
        <taxon>Rhodobacterales</taxon>
        <taxon>Paracoccaceae</taxon>
        <taxon>Pseudoprimorskyibacter</taxon>
    </lineage>
</organism>
<dbReference type="InterPro" id="IPR000184">
    <property type="entry name" value="Bac_surfAg_D15"/>
</dbReference>
<sequence>MSQKTRSRGKGQIFSMTLTRFPLAARVLAFGLAIGLTGAVQAANIELTVGSGGDDLRSDLLGALGAQELVADGDTSGQDLVAAARADYARLLAALYDRGYYQPRVSILVDGREAAAISAFEEPATVQTIKVDVDPGIQFTFGRTRVAPMPAGQPTPEALTSGQIAALGNIKSGAQEAISAWRDQGYAKADIARQSIVADHRQAQLDVDLEVSPGPRVTFGNLNISGTTRTREKRVREIAGLPTGQVFDPKAVDKSANRLRRTGVFSIVSLTEAEAVSEGQTLDINAELSERKPRRIGLGLEYDTVEGGRMTTFWMHRNLFGGAERFRVEGQLAGITGDLEGLDYSAKVSLSRPGTFHPDNTLTGTLGYSFTDDPAYNAERVEASVEMLRQISDTLEVSYGVGLVGEQVSDAFGSREFRMLTLPLSGTLDKRDDKLNAKQGYYLKLNATPFAGIKGTDSGLRMAADARGYYAPGAQDRFVLAGRLQLGSVVGPNTRNAPPDFLFYSGGGGTVRGQGYQSLGVTQAGGRTSGGLGFIGLSGELRVQTTEKLSLVAFYDTGFVGDSPTPGQNGKWHSGAGLGVRYNTGLGPIRLDVAAPVSGGKSLSGVAFYVGLGQSF</sequence>
<evidence type="ECO:0000256" key="2">
    <source>
        <dbReference type="ARBA" id="ARBA00022452"/>
    </source>
</evidence>
<proteinExistence type="predicted"/>
<dbReference type="Pfam" id="PF01103">
    <property type="entry name" value="Omp85"/>
    <property type="match status" value="1"/>
</dbReference>
<keyword evidence="3" id="KW-0472">Membrane</keyword>
<name>A0A2R8AU90_9RHOB</name>
<protein>
    <submittedName>
        <fullName evidence="5">Translocation and assembly module TamA</fullName>
    </submittedName>
</protein>
<dbReference type="InterPro" id="IPR034746">
    <property type="entry name" value="POTRA"/>
</dbReference>
<feature type="domain" description="POTRA" evidence="4">
    <location>
        <begin position="217"/>
        <end position="291"/>
    </location>
</feature>
<dbReference type="AlphaFoldDB" id="A0A2R8AU90"/>
<reference evidence="6" key="1">
    <citation type="submission" date="2018-03" db="EMBL/GenBank/DDBJ databases">
        <authorList>
            <person name="Rodrigo-Torres L."/>
            <person name="Arahal R. D."/>
            <person name="Lucena T."/>
        </authorList>
    </citation>
    <scope>NUCLEOTIDE SEQUENCE [LARGE SCALE GENOMIC DNA]</scope>
    <source>
        <strain evidence="6">CECT 8871</strain>
    </source>
</reference>
<evidence type="ECO:0000313" key="5">
    <source>
        <dbReference type="EMBL" id="SPF79608.1"/>
    </source>
</evidence>
<evidence type="ECO:0000256" key="3">
    <source>
        <dbReference type="ARBA" id="ARBA00023136"/>
    </source>
</evidence>
<evidence type="ECO:0000259" key="4">
    <source>
        <dbReference type="PROSITE" id="PS51779"/>
    </source>
</evidence>
<dbReference type="Pfam" id="PF07244">
    <property type="entry name" value="POTRA"/>
    <property type="match status" value="1"/>
</dbReference>
<dbReference type="Proteomes" id="UP000244904">
    <property type="component" value="Unassembled WGS sequence"/>
</dbReference>
<dbReference type="PROSITE" id="PS51779">
    <property type="entry name" value="POTRA"/>
    <property type="match status" value="1"/>
</dbReference>
<dbReference type="InterPro" id="IPR039910">
    <property type="entry name" value="D15-like"/>
</dbReference>
<keyword evidence="6" id="KW-1185">Reference proteome</keyword>
<gene>
    <name evidence="5" type="primary">tamA</name>
    <name evidence="5" type="ORF">PRI8871_01405</name>
</gene>
<evidence type="ECO:0000256" key="1">
    <source>
        <dbReference type="ARBA" id="ARBA00004370"/>
    </source>
</evidence>
<dbReference type="PANTHER" id="PTHR12815:SF42">
    <property type="entry name" value="BACTERIAL SURFACE ANTIGEN (D15) DOMAIN-CONTAINING PROTEIN"/>
    <property type="match status" value="1"/>
</dbReference>
<dbReference type="OrthoDB" id="9769707at2"/>
<dbReference type="InterPro" id="IPR010827">
    <property type="entry name" value="BamA/TamA_POTRA"/>
</dbReference>
<evidence type="ECO:0000313" key="6">
    <source>
        <dbReference type="Proteomes" id="UP000244904"/>
    </source>
</evidence>
<keyword evidence="2" id="KW-0812">Transmembrane</keyword>
<dbReference type="PANTHER" id="PTHR12815">
    <property type="entry name" value="SORTING AND ASSEMBLY MACHINERY SAMM50 PROTEIN FAMILY MEMBER"/>
    <property type="match status" value="1"/>
</dbReference>
<accession>A0A2R8AU90</accession>
<dbReference type="EMBL" id="OMOJ01000002">
    <property type="protein sequence ID" value="SPF79608.1"/>
    <property type="molecule type" value="Genomic_DNA"/>
</dbReference>